<dbReference type="AlphaFoldDB" id="A0A7J0BSX9"/>
<dbReference type="InterPro" id="IPR009875">
    <property type="entry name" value="PilZ_domain"/>
</dbReference>
<protein>
    <recommendedName>
        <fullName evidence="1">PilZ domain-containing protein</fullName>
    </recommendedName>
</protein>
<evidence type="ECO:0000313" key="2">
    <source>
        <dbReference type="EMBL" id="GFM36291.1"/>
    </source>
</evidence>
<keyword evidence="3" id="KW-1185">Reference proteome</keyword>
<name>A0A7J0BSX9_9BACT</name>
<reference evidence="2 3" key="1">
    <citation type="submission" date="2020-05" db="EMBL/GenBank/DDBJ databases">
        <title>Draft genome sequence of Desulfovibrio psychrotolerans JS1T.</title>
        <authorList>
            <person name="Ueno A."/>
            <person name="Tamazawa S."/>
            <person name="Tamamura S."/>
            <person name="Murakami T."/>
            <person name="Kiyama T."/>
            <person name="Inomata H."/>
            <person name="Amano Y."/>
            <person name="Miyakawa K."/>
            <person name="Tamaki H."/>
            <person name="Naganuma T."/>
            <person name="Kaneko K."/>
        </authorList>
    </citation>
    <scope>NUCLEOTIDE SEQUENCE [LARGE SCALE GENOMIC DNA]</scope>
    <source>
        <strain evidence="2 3">JS1</strain>
    </source>
</reference>
<dbReference type="SUPFAM" id="SSF141371">
    <property type="entry name" value="PilZ domain-like"/>
    <property type="match status" value="1"/>
</dbReference>
<evidence type="ECO:0000259" key="1">
    <source>
        <dbReference type="Pfam" id="PF07238"/>
    </source>
</evidence>
<sequence length="113" mass="12556">MSTSAIERRKHSRLELKAYGFKHRCRLHSNGSAQDLYLIDISPGGARVKMAQPGSRVPDMLAAVVFDTMLNAEGMRLNGLESTVRWHSGEEFGLRFELELELASSDLQALLAP</sequence>
<dbReference type="GO" id="GO:0035438">
    <property type="term" value="F:cyclic-di-GMP binding"/>
    <property type="evidence" value="ECO:0007669"/>
    <property type="project" value="InterPro"/>
</dbReference>
<dbReference type="Proteomes" id="UP000503820">
    <property type="component" value="Unassembled WGS sequence"/>
</dbReference>
<gene>
    <name evidence="2" type="ORF">DSM19430T_09750</name>
</gene>
<dbReference type="Pfam" id="PF07238">
    <property type="entry name" value="PilZ"/>
    <property type="match status" value="1"/>
</dbReference>
<evidence type="ECO:0000313" key="3">
    <source>
        <dbReference type="Proteomes" id="UP000503820"/>
    </source>
</evidence>
<dbReference type="EMBL" id="BLVP01000005">
    <property type="protein sequence ID" value="GFM36291.1"/>
    <property type="molecule type" value="Genomic_DNA"/>
</dbReference>
<organism evidence="2 3">
    <name type="scientific">Desulfovibrio psychrotolerans</name>
    <dbReference type="NCBI Taxonomy" id="415242"/>
    <lineage>
        <taxon>Bacteria</taxon>
        <taxon>Pseudomonadati</taxon>
        <taxon>Thermodesulfobacteriota</taxon>
        <taxon>Desulfovibrionia</taxon>
        <taxon>Desulfovibrionales</taxon>
        <taxon>Desulfovibrionaceae</taxon>
        <taxon>Desulfovibrio</taxon>
    </lineage>
</organism>
<comment type="caution">
    <text evidence="2">The sequence shown here is derived from an EMBL/GenBank/DDBJ whole genome shotgun (WGS) entry which is preliminary data.</text>
</comment>
<proteinExistence type="predicted"/>
<feature type="domain" description="PilZ" evidence="1">
    <location>
        <begin position="7"/>
        <end position="111"/>
    </location>
</feature>
<dbReference type="Gene3D" id="2.40.10.220">
    <property type="entry name" value="predicted glycosyltransferase like domains"/>
    <property type="match status" value="1"/>
</dbReference>
<accession>A0A7J0BSX9</accession>
<dbReference type="RefSeq" id="WP_174408978.1">
    <property type="nucleotide sequence ID" value="NZ_BLVP01000005.1"/>
</dbReference>